<dbReference type="GO" id="GO:0015562">
    <property type="term" value="F:efflux transmembrane transporter activity"/>
    <property type="evidence" value="ECO:0007669"/>
    <property type="project" value="TreeGrafter"/>
</dbReference>
<sequence>MNYETRMDSAEPADRIVMDGRVLEEEALAEEKGSQRRRLFIVLAVILAGALIAALMFSGGEEETAFAPEEDGTLAAVTVLAPGAATLEGTINATGTLAARREMPVGVVGEGGRVTFVPVEAGQWVRQGQVLAVIDRSVQNQQAESQAAQIQVAQADADLAQANLDRALRLVDRGFISQADIDQLTATRDAAVARVRVARAQLNERQARNAQLNIVAPAAGLVLERNVEPGQVVSPGSGTLFSIARGGEMEMLAQVSEEELAQIPVGATARVTPTGSSQSFTGQVWQVSPTIDEQNRQGTVRVALSYDPALRPGGFATATIASGTLVAPRLPESAVLSDDEGSYVLIVNGEDKIERRNVEVGMITDDGLAISSGLDGSEKVVLRAGAFLTEGETVRPVMAGK</sequence>
<feature type="transmembrane region" description="Helical" evidence="3">
    <location>
        <begin position="39"/>
        <end position="57"/>
    </location>
</feature>
<evidence type="ECO:0000313" key="7">
    <source>
        <dbReference type="EMBL" id="RPF71340.1"/>
    </source>
</evidence>
<dbReference type="InterPro" id="IPR058792">
    <property type="entry name" value="Beta-barrel_RND_2"/>
</dbReference>
<name>A0A3N5CV58_9SPHN</name>
<organism evidence="7 8">
    <name type="scientific">Aurantiacibacter spongiae</name>
    <dbReference type="NCBI Taxonomy" id="2488860"/>
    <lineage>
        <taxon>Bacteria</taxon>
        <taxon>Pseudomonadati</taxon>
        <taxon>Pseudomonadota</taxon>
        <taxon>Alphaproteobacteria</taxon>
        <taxon>Sphingomonadales</taxon>
        <taxon>Erythrobacteraceae</taxon>
        <taxon>Aurantiacibacter</taxon>
    </lineage>
</organism>
<comment type="similarity">
    <text evidence="1">Belongs to the membrane fusion protein (MFP) (TC 8.A.1) family.</text>
</comment>
<dbReference type="GO" id="GO:1990281">
    <property type="term" value="C:efflux pump complex"/>
    <property type="evidence" value="ECO:0007669"/>
    <property type="project" value="TreeGrafter"/>
</dbReference>
<dbReference type="Proteomes" id="UP000275232">
    <property type="component" value="Unassembled WGS sequence"/>
</dbReference>
<dbReference type="InterPro" id="IPR058647">
    <property type="entry name" value="BSH_CzcB-like"/>
</dbReference>
<dbReference type="Gene3D" id="2.40.50.100">
    <property type="match status" value="1"/>
</dbReference>
<evidence type="ECO:0000256" key="3">
    <source>
        <dbReference type="SAM" id="Phobius"/>
    </source>
</evidence>
<feature type="domain" description="YknX-like C-terminal permuted SH3-like" evidence="6">
    <location>
        <begin position="329"/>
        <end position="395"/>
    </location>
</feature>
<keyword evidence="3" id="KW-1133">Transmembrane helix</keyword>
<protein>
    <submittedName>
        <fullName evidence="7">Efflux RND transporter periplasmic adaptor subunit</fullName>
    </submittedName>
</protein>
<evidence type="ECO:0000259" key="4">
    <source>
        <dbReference type="Pfam" id="PF25954"/>
    </source>
</evidence>
<evidence type="ECO:0000313" key="8">
    <source>
        <dbReference type="Proteomes" id="UP000275232"/>
    </source>
</evidence>
<proteinExistence type="inferred from homology"/>
<dbReference type="PANTHER" id="PTHR30469">
    <property type="entry name" value="MULTIDRUG RESISTANCE PROTEIN MDTA"/>
    <property type="match status" value="1"/>
</dbReference>
<evidence type="ECO:0000256" key="2">
    <source>
        <dbReference type="SAM" id="Coils"/>
    </source>
</evidence>
<dbReference type="EMBL" id="RPFZ01000001">
    <property type="protein sequence ID" value="RPF71340.1"/>
    <property type="molecule type" value="Genomic_DNA"/>
</dbReference>
<keyword evidence="3" id="KW-0812">Transmembrane</keyword>
<dbReference type="Pfam" id="PF25954">
    <property type="entry name" value="Beta-barrel_RND_2"/>
    <property type="match status" value="1"/>
</dbReference>
<feature type="domain" description="CusB-like beta-barrel" evidence="4">
    <location>
        <begin position="253"/>
        <end position="322"/>
    </location>
</feature>
<dbReference type="Pfam" id="PF25989">
    <property type="entry name" value="YknX_C"/>
    <property type="match status" value="1"/>
</dbReference>
<dbReference type="Gene3D" id="2.40.420.20">
    <property type="match status" value="1"/>
</dbReference>
<dbReference type="Pfam" id="PF25973">
    <property type="entry name" value="BSH_CzcB"/>
    <property type="match status" value="1"/>
</dbReference>
<dbReference type="SUPFAM" id="SSF111369">
    <property type="entry name" value="HlyD-like secretion proteins"/>
    <property type="match status" value="1"/>
</dbReference>
<comment type="caution">
    <text evidence="7">The sequence shown here is derived from an EMBL/GenBank/DDBJ whole genome shotgun (WGS) entry which is preliminary data.</text>
</comment>
<keyword evidence="8" id="KW-1185">Reference proteome</keyword>
<dbReference type="Gene3D" id="1.10.287.470">
    <property type="entry name" value="Helix hairpin bin"/>
    <property type="match status" value="1"/>
</dbReference>
<feature type="domain" description="CzcB-like barrel-sandwich hybrid" evidence="5">
    <location>
        <begin position="111"/>
        <end position="244"/>
    </location>
</feature>
<reference evidence="7 8" key="1">
    <citation type="submission" date="2018-11" db="EMBL/GenBank/DDBJ databases">
        <title>Erythrobacter spongiae sp. nov., isolated from a marine sponge.</title>
        <authorList>
            <person name="Zhuang L."/>
            <person name="Luo L."/>
        </authorList>
    </citation>
    <scope>NUCLEOTIDE SEQUENCE [LARGE SCALE GENOMIC DNA]</scope>
    <source>
        <strain evidence="7 8">HN-E23</strain>
    </source>
</reference>
<keyword evidence="3" id="KW-0472">Membrane</keyword>
<dbReference type="PANTHER" id="PTHR30469:SF15">
    <property type="entry name" value="HLYD FAMILY OF SECRETION PROTEINS"/>
    <property type="match status" value="1"/>
</dbReference>
<gene>
    <name evidence="7" type="ORF">EG799_06740</name>
</gene>
<dbReference type="RefSeq" id="WP_123879697.1">
    <property type="nucleotide sequence ID" value="NZ_RPFZ01000001.1"/>
</dbReference>
<dbReference type="Gene3D" id="2.40.30.170">
    <property type="match status" value="1"/>
</dbReference>
<dbReference type="OrthoDB" id="7422354at2"/>
<evidence type="ECO:0000259" key="5">
    <source>
        <dbReference type="Pfam" id="PF25973"/>
    </source>
</evidence>
<dbReference type="InterPro" id="IPR058637">
    <property type="entry name" value="YknX-like_C"/>
</dbReference>
<dbReference type="AlphaFoldDB" id="A0A3N5CV58"/>
<dbReference type="InterPro" id="IPR006143">
    <property type="entry name" value="RND_pump_MFP"/>
</dbReference>
<dbReference type="NCBIfam" id="TIGR01730">
    <property type="entry name" value="RND_mfp"/>
    <property type="match status" value="1"/>
</dbReference>
<keyword evidence="2" id="KW-0175">Coiled coil</keyword>
<evidence type="ECO:0000259" key="6">
    <source>
        <dbReference type="Pfam" id="PF25989"/>
    </source>
</evidence>
<feature type="coiled-coil region" evidence="2">
    <location>
        <begin position="138"/>
        <end position="170"/>
    </location>
</feature>
<accession>A0A3N5CV58</accession>
<evidence type="ECO:0000256" key="1">
    <source>
        <dbReference type="ARBA" id="ARBA00009477"/>
    </source>
</evidence>